<accession>A0A1B3B0W4</accession>
<organism evidence="1 2">
    <name type="scientific">Gordonia phage Remus</name>
    <dbReference type="NCBI Taxonomy" id="1887652"/>
    <lineage>
        <taxon>Viruses</taxon>
        <taxon>Duplodnaviria</taxon>
        <taxon>Heunggongvirae</taxon>
        <taxon>Uroviricota</taxon>
        <taxon>Caudoviricetes</taxon>
        <taxon>Soupsvirus</taxon>
        <taxon>Soupsvirus strosahl</taxon>
    </lineage>
</organism>
<proteinExistence type="predicted"/>
<reference evidence="1 2" key="1">
    <citation type="submission" date="2016-07" db="EMBL/GenBank/DDBJ databases">
        <authorList>
            <person name="Franke B.K."/>
            <person name="Idrees S."/>
            <person name="Klinkhammer K.E."/>
            <person name="Kocina D.M."/>
            <person name="Lusk T.N."/>
            <person name="Notovny A.L."/>
            <person name="Oberding K.E."/>
            <person name="Quandt C.A."/>
            <person name="Schmitz M.Y."/>
            <person name="Schultz D.E."/>
            <person name="Thaoxaochay C."/>
            <person name="Thomas C.P."/>
            <person name="Toland T.N."/>
            <person name="Topel S.A."/>
            <person name="Warren E.R."/>
            <person name="Weber A.J."/>
            <person name="Welman R.J."/>
            <person name="Williams K.M."/>
            <person name="Bonilla J.A."/>
            <person name="Klyczek K."/>
            <person name="Garlena R.A."/>
            <person name="Russell D.A."/>
            <person name="Pope W.H."/>
            <person name="Jacobs-Sera D."/>
            <person name="Hendrix R.W."/>
            <person name="Hatfull G.F."/>
        </authorList>
    </citation>
    <scope>NUCLEOTIDE SEQUENCE [LARGE SCALE GENOMIC DNA]</scope>
</reference>
<dbReference type="GeneID" id="29063849"/>
<dbReference type="Proteomes" id="UP000202619">
    <property type="component" value="Segment"/>
</dbReference>
<dbReference type="KEGG" id="vg:29063849"/>
<evidence type="ECO:0000313" key="2">
    <source>
        <dbReference type="Proteomes" id="UP000202619"/>
    </source>
</evidence>
<protein>
    <submittedName>
        <fullName evidence="1">Uncharacterized protein</fullName>
    </submittedName>
</protein>
<dbReference type="RefSeq" id="YP_009281656.1">
    <property type="nucleotide sequence ID" value="NC_031031.1"/>
</dbReference>
<name>A0A1B3B0W4_9CAUD</name>
<sequence length="82" mass="9045">MQERIGAVIIPVAYEVFASADSFYKQYKWLEMATSALADLGEIVGHVTYRGTRPVVLDGKEVPGMVGITYEARIIPKEDPDA</sequence>
<dbReference type="OrthoDB" id="21266at10239"/>
<dbReference type="EMBL" id="KX557283">
    <property type="protein sequence ID" value="AOE44655.1"/>
    <property type="molecule type" value="Genomic_DNA"/>
</dbReference>
<evidence type="ECO:0000313" key="1">
    <source>
        <dbReference type="EMBL" id="AOE44655.1"/>
    </source>
</evidence>
<gene>
    <name evidence="1" type="primary">45</name>
    <name evidence="1" type="ORF">SEA_REMUS_45</name>
</gene>